<dbReference type="InterPro" id="IPR008920">
    <property type="entry name" value="TF_FadR/GntR_C"/>
</dbReference>
<dbReference type="SMART" id="SM00895">
    <property type="entry name" value="FCD"/>
    <property type="match status" value="1"/>
</dbReference>
<dbReference type="Gene3D" id="1.20.120.530">
    <property type="entry name" value="GntR ligand-binding domain-like"/>
    <property type="match status" value="1"/>
</dbReference>
<evidence type="ECO:0000256" key="1">
    <source>
        <dbReference type="ARBA" id="ARBA00023015"/>
    </source>
</evidence>
<dbReference type="Pfam" id="PF07729">
    <property type="entry name" value="FCD"/>
    <property type="match status" value="1"/>
</dbReference>
<dbReference type="PANTHER" id="PTHR43537:SF45">
    <property type="entry name" value="GNTR FAMILY REGULATORY PROTEIN"/>
    <property type="match status" value="1"/>
</dbReference>
<dbReference type="RefSeq" id="WP_344418100.1">
    <property type="nucleotide sequence ID" value="NZ_BAAAQK010000009.1"/>
</dbReference>
<sequence>MAQSRADRVTDELRAAIISRVYTPGERLAAQALAQRFNVSETPLREAFARLAGEGWVTYLPQRGVRVADVSMKELVDVYELREQLEPLAVEKATLNQTARGLAAVRKSFATMVRAAERDPGAEDGTTPGSYEIAHDQFHRVVVQECGSPLVVRFMTILMDQSARYRRLSMPVRSRGRQLHDEHERIFRAVEAEDPAEAAQATLDHMRNTRMAILDWLATPAATEIEPEVEADPEGVAGH</sequence>
<dbReference type="SUPFAM" id="SSF48008">
    <property type="entry name" value="GntR ligand-binding domain-like"/>
    <property type="match status" value="1"/>
</dbReference>
<evidence type="ECO:0000256" key="2">
    <source>
        <dbReference type="ARBA" id="ARBA00023125"/>
    </source>
</evidence>
<dbReference type="PROSITE" id="PS50949">
    <property type="entry name" value="HTH_GNTR"/>
    <property type="match status" value="1"/>
</dbReference>
<keyword evidence="6" id="KW-1185">Reference proteome</keyword>
<gene>
    <name evidence="5" type="ORF">GCM10009836_36150</name>
</gene>
<evidence type="ECO:0000313" key="6">
    <source>
        <dbReference type="Proteomes" id="UP001500449"/>
    </source>
</evidence>
<protein>
    <recommendedName>
        <fullName evidence="4">HTH gntR-type domain-containing protein</fullName>
    </recommendedName>
</protein>
<organism evidence="5 6">
    <name type="scientific">Pseudonocardia ailaonensis</name>
    <dbReference type="NCBI Taxonomy" id="367279"/>
    <lineage>
        <taxon>Bacteria</taxon>
        <taxon>Bacillati</taxon>
        <taxon>Actinomycetota</taxon>
        <taxon>Actinomycetes</taxon>
        <taxon>Pseudonocardiales</taxon>
        <taxon>Pseudonocardiaceae</taxon>
        <taxon>Pseudonocardia</taxon>
    </lineage>
</organism>
<dbReference type="EMBL" id="BAAAQK010000009">
    <property type="protein sequence ID" value="GAA1852849.1"/>
    <property type="molecule type" value="Genomic_DNA"/>
</dbReference>
<keyword evidence="2" id="KW-0238">DNA-binding</keyword>
<dbReference type="InterPro" id="IPR000524">
    <property type="entry name" value="Tscrpt_reg_HTH_GntR"/>
</dbReference>
<feature type="domain" description="HTH gntR-type" evidence="4">
    <location>
        <begin position="3"/>
        <end position="70"/>
    </location>
</feature>
<dbReference type="CDD" id="cd07377">
    <property type="entry name" value="WHTH_GntR"/>
    <property type="match status" value="1"/>
</dbReference>
<keyword evidence="1" id="KW-0805">Transcription regulation</keyword>
<dbReference type="InterPro" id="IPR036388">
    <property type="entry name" value="WH-like_DNA-bd_sf"/>
</dbReference>
<evidence type="ECO:0000256" key="3">
    <source>
        <dbReference type="ARBA" id="ARBA00023163"/>
    </source>
</evidence>
<dbReference type="SMART" id="SM00345">
    <property type="entry name" value="HTH_GNTR"/>
    <property type="match status" value="1"/>
</dbReference>
<comment type="caution">
    <text evidence="5">The sequence shown here is derived from an EMBL/GenBank/DDBJ whole genome shotgun (WGS) entry which is preliminary data.</text>
</comment>
<name>A0ABN2N4W3_9PSEU</name>
<proteinExistence type="predicted"/>
<dbReference type="SUPFAM" id="SSF46785">
    <property type="entry name" value="Winged helix' DNA-binding domain"/>
    <property type="match status" value="1"/>
</dbReference>
<keyword evidence="3" id="KW-0804">Transcription</keyword>
<reference evidence="5 6" key="1">
    <citation type="journal article" date="2019" name="Int. J. Syst. Evol. Microbiol.">
        <title>The Global Catalogue of Microorganisms (GCM) 10K type strain sequencing project: providing services to taxonomists for standard genome sequencing and annotation.</title>
        <authorList>
            <consortium name="The Broad Institute Genomics Platform"/>
            <consortium name="The Broad Institute Genome Sequencing Center for Infectious Disease"/>
            <person name="Wu L."/>
            <person name="Ma J."/>
        </authorList>
    </citation>
    <scope>NUCLEOTIDE SEQUENCE [LARGE SCALE GENOMIC DNA]</scope>
    <source>
        <strain evidence="5 6">JCM 16009</strain>
    </source>
</reference>
<dbReference type="Gene3D" id="1.10.10.10">
    <property type="entry name" value="Winged helix-like DNA-binding domain superfamily/Winged helix DNA-binding domain"/>
    <property type="match status" value="1"/>
</dbReference>
<dbReference type="InterPro" id="IPR036390">
    <property type="entry name" value="WH_DNA-bd_sf"/>
</dbReference>
<dbReference type="Proteomes" id="UP001500449">
    <property type="component" value="Unassembled WGS sequence"/>
</dbReference>
<dbReference type="InterPro" id="IPR011711">
    <property type="entry name" value="GntR_C"/>
</dbReference>
<evidence type="ECO:0000313" key="5">
    <source>
        <dbReference type="EMBL" id="GAA1852849.1"/>
    </source>
</evidence>
<dbReference type="Pfam" id="PF00392">
    <property type="entry name" value="GntR"/>
    <property type="match status" value="1"/>
</dbReference>
<accession>A0ABN2N4W3</accession>
<dbReference type="PANTHER" id="PTHR43537">
    <property type="entry name" value="TRANSCRIPTIONAL REGULATOR, GNTR FAMILY"/>
    <property type="match status" value="1"/>
</dbReference>
<evidence type="ECO:0000259" key="4">
    <source>
        <dbReference type="PROSITE" id="PS50949"/>
    </source>
</evidence>